<dbReference type="Pfam" id="PF00018">
    <property type="entry name" value="SH3_1"/>
    <property type="match status" value="1"/>
</dbReference>
<evidence type="ECO:0000259" key="5">
    <source>
        <dbReference type="PROSITE" id="PS50052"/>
    </source>
</evidence>
<dbReference type="SMART" id="SM00326">
    <property type="entry name" value="SH3"/>
    <property type="match status" value="1"/>
</dbReference>
<dbReference type="InterPro" id="IPR020590">
    <property type="entry name" value="Guanylate_kinase_CS"/>
</dbReference>
<feature type="domain" description="Guanylate kinase-like" evidence="5">
    <location>
        <begin position="198"/>
        <end position="410"/>
    </location>
</feature>
<dbReference type="Gene3D" id="2.30.42.10">
    <property type="match status" value="1"/>
</dbReference>
<dbReference type="PANTHER" id="PTHR23122">
    <property type="entry name" value="MEMBRANE-ASSOCIATED GUANYLATE KINASE MAGUK"/>
    <property type="match status" value="1"/>
</dbReference>
<dbReference type="PROSITE" id="PS50002">
    <property type="entry name" value="SH3"/>
    <property type="match status" value="1"/>
</dbReference>
<dbReference type="OrthoDB" id="65789at2759"/>
<reference evidence="7" key="1">
    <citation type="submission" date="2020-11" db="EMBL/GenBank/DDBJ databases">
        <authorList>
            <person name="Tran Van P."/>
        </authorList>
    </citation>
    <scope>NUCLEOTIDE SEQUENCE</scope>
</reference>
<dbReference type="SMART" id="SM00228">
    <property type="entry name" value="PDZ"/>
    <property type="match status" value="1"/>
</dbReference>
<proteinExistence type="inferred from homology"/>
<dbReference type="InterPro" id="IPR027417">
    <property type="entry name" value="P-loop_NTPase"/>
</dbReference>
<feature type="domain" description="SH3" evidence="4">
    <location>
        <begin position="72"/>
        <end position="142"/>
    </location>
</feature>
<dbReference type="Gene3D" id="2.30.30.40">
    <property type="entry name" value="SH3 Domains"/>
    <property type="match status" value="1"/>
</dbReference>
<dbReference type="AlphaFoldDB" id="A0A7R9LEZ2"/>
<dbReference type="SUPFAM" id="SSF52540">
    <property type="entry name" value="P-loop containing nucleoside triphosphate hydrolases"/>
    <property type="match status" value="1"/>
</dbReference>
<dbReference type="EMBL" id="OC876301">
    <property type="protein sequence ID" value="CAD7639114.1"/>
    <property type="molecule type" value="Genomic_DNA"/>
</dbReference>
<evidence type="ECO:0000256" key="1">
    <source>
        <dbReference type="ARBA" id="ARBA00007014"/>
    </source>
</evidence>
<accession>A0A7R9LEZ2</accession>
<dbReference type="SMART" id="SM00072">
    <property type="entry name" value="GuKc"/>
    <property type="match status" value="1"/>
</dbReference>
<dbReference type="Gene3D" id="3.40.50.300">
    <property type="entry name" value="P-loop containing nucleotide triphosphate hydrolases"/>
    <property type="match status" value="1"/>
</dbReference>
<protein>
    <recommendedName>
        <fullName evidence="9">MAGUK p55 subfamily member 6</fullName>
    </recommendedName>
</protein>
<evidence type="ECO:0000256" key="3">
    <source>
        <dbReference type="PROSITE-ProRule" id="PRU00192"/>
    </source>
</evidence>
<comment type="similarity">
    <text evidence="1">Belongs to the MAGUK family.</text>
</comment>
<keyword evidence="2 3" id="KW-0728">SH3 domain</keyword>
<dbReference type="SUPFAM" id="SSF50156">
    <property type="entry name" value="PDZ domain-like"/>
    <property type="match status" value="1"/>
</dbReference>
<dbReference type="InterPro" id="IPR008144">
    <property type="entry name" value="Guanylate_kin-like_dom"/>
</dbReference>
<dbReference type="InterPro" id="IPR050716">
    <property type="entry name" value="MAGUK"/>
</dbReference>
<dbReference type="SUPFAM" id="SSF50044">
    <property type="entry name" value="SH3-domain"/>
    <property type="match status" value="1"/>
</dbReference>
<dbReference type="InterPro" id="IPR001478">
    <property type="entry name" value="PDZ"/>
</dbReference>
<evidence type="ECO:0000259" key="4">
    <source>
        <dbReference type="PROSITE" id="PS50002"/>
    </source>
</evidence>
<feature type="domain" description="PDZ" evidence="6">
    <location>
        <begin position="1"/>
        <end position="66"/>
    </location>
</feature>
<dbReference type="PROSITE" id="PS00856">
    <property type="entry name" value="GUANYLATE_KINASE_1"/>
    <property type="match status" value="1"/>
</dbReference>
<dbReference type="PROSITE" id="PS50106">
    <property type="entry name" value="PDZ"/>
    <property type="match status" value="1"/>
</dbReference>
<evidence type="ECO:0000313" key="7">
    <source>
        <dbReference type="EMBL" id="CAD7639114.1"/>
    </source>
</evidence>
<dbReference type="InterPro" id="IPR001452">
    <property type="entry name" value="SH3_domain"/>
</dbReference>
<gene>
    <name evidence="7" type="ORF">OSB1V03_LOCUS17670</name>
</gene>
<keyword evidence="8" id="KW-1185">Reference proteome</keyword>
<evidence type="ECO:0000313" key="8">
    <source>
        <dbReference type="Proteomes" id="UP000759131"/>
    </source>
</evidence>
<dbReference type="PROSITE" id="PS50052">
    <property type="entry name" value="GUANYLATE_KINASE_2"/>
    <property type="match status" value="1"/>
</dbReference>
<dbReference type="Pfam" id="PF00595">
    <property type="entry name" value="PDZ"/>
    <property type="match status" value="1"/>
</dbReference>
<evidence type="ECO:0000259" key="6">
    <source>
        <dbReference type="PROSITE" id="PS50106"/>
    </source>
</evidence>
<name>A0A7R9LEZ2_9ACAR</name>
<dbReference type="InterPro" id="IPR008145">
    <property type="entry name" value="GK/Ca_channel_bsu"/>
</dbReference>
<evidence type="ECO:0008006" key="9">
    <source>
        <dbReference type="Google" id="ProtNLM"/>
    </source>
</evidence>
<dbReference type="Proteomes" id="UP000759131">
    <property type="component" value="Unassembled WGS sequence"/>
</dbReference>
<dbReference type="CDD" id="cd11862">
    <property type="entry name" value="SH3_MPP"/>
    <property type="match status" value="1"/>
</dbReference>
<dbReference type="Pfam" id="PF00625">
    <property type="entry name" value="Guanylate_kin"/>
    <property type="match status" value="1"/>
</dbReference>
<dbReference type="InterPro" id="IPR036034">
    <property type="entry name" value="PDZ_sf"/>
</dbReference>
<sequence length="428" mass="49232">MTVSVEEDLVVIARILAGSLIDRQGLLHVGDAILEANGVEITSPEQLQDELRRCKGGITLKVSPSSRDIAQPSVCYMRALYGYDPTEDSLLPCREVGLAFKQGDILEIVNTEDPNWWQARSVDAPNTHAGLIPSQELEERRRAFVRPEFDYATRTSICGTKITKKKKKEMYQLQANADFDKAELLLYEEVCRTPPFERKTLVLVGAQGVGRRTLKSRMIAYDTERFATPLPHTSRPIREGEQDGKQYHFVRRDIMEAEIADNKYLEFGEFQDHLYGTRLDSIRAIIRSGRMCVIDCNPQSLKMLKTAEFMPYIVFLAAPPLDQLRYMHEYGRHQGLGGSRYQTFDRALGRHSSRRVRTLQSLASFYEDEDLQVTVEESARLQRAYDKYFDQIIVNNNFEKTFEQLRDAVDSLTIQHQWVPIDWVYSDD</sequence>
<evidence type="ECO:0000256" key="2">
    <source>
        <dbReference type="ARBA" id="ARBA00022443"/>
    </source>
</evidence>
<dbReference type="FunFam" id="2.30.30.40:FF:000069">
    <property type="entry name" value="MAGUK p55 subfamily member 6"/>
    <property type="match status" value="1"/>
</dbReference>
<dbReference type="CDD" id="cd00071">
    <property type="entry name" value="GMPK"/>
    <property type="match status" value="1"/>
</dbReference>
<dbReference type="EMBL" id="CAJPIZ010021726">
    <property type="protein sequence ID" value="CAG2117717.1"/>
    <property type="molecule type" value="Genomic_DNA"/>
</dbReference>
<dbReference type="InterPro" id="IPR036028">
    <property type="entry name" value="SH3-like_dom_sf"/>
</dbReference>
<organism evidence="7">
    <name type="scientific">Medioppia subpectinata</name>
    <dbReference type="NCBI Taxonomy" id="1979941"/>
    <lineage>
        <taxon>Eukaryota</taxon>
        <taxon>Metazoa</taxon>
        <taxon>Ecdysozoa</taxon>
        <taxon>Arthropoda</taxon>
        <taxon>Chelicerata</taxon>
        <taxon>Arachnida</taxon>
        <taxon>Acari</taxon>
        <taxon>Acariformes</taxon>
        <taxon>Sarcoptiformes</taxon>
        <taxon>Oribatida</taxon>
        <taxon>Brachypylina</taxon>
        <taxon>Oppioidea</taxon>
        <taxon>Oppiidae</taxon>
        <taxon>Medioppia</taxon>
    </lineage>
</organism>